<keyword evidence="8 9" id="KW-0472">Membrane</keyword>
<feature type="transmembrane region" description="Helical" evidence="9">
    <location>
        <begin position="52"/>
        <end position="76"/>
    </location>
</feature>
<keyword evidence="3" id="KW-0813">Transport</keyword>
<comment type="caution">
    <text evidence="10">The sequence shown here is derived from an EMBL/GenBank/DDBJ whole genome shotgun (WGS) entry which is preliminary data.</text>
</comment>
<gene>
    <name evidence="10" type="primary">lptF</name>
    <name evidence="10" type="ORF">E2I14_04295</name>
</gene>
<keyword evidence="11" id="KW-1185">Reference proteome</keyword>
<evidence type="ECO:0000256" key="2">
    <source>
        <dbReference type="ARBA" id="ARBA00014213"/>
    </source>
</evidence>
<evidence type="ECO:0000256" key="7">
    <source>
        <dbReference type="ARBA" id="ARBA00022989"/>
    </source>
</evidence>
<dbReference type="GO" id="GO:0043190">
    <property type="term" value="C:ATP-binding cassette (ABC) transporter complex"/>
    <property type="evidence" value="ECO:0007669"/>
    <property type="project" value="InterPro"/>
</dbReference>
<accession>A0A4R5W4W3</accession>
<reference evidence="10 11" key="1">
    <citation type="submission" date="2019-03" db="EMBL/GenBank/DDBJ databases">
        <title>Sapientia aquatica gen. nov., sp. nov., isolated from a crater lake.</title>
        <authorList>
            <person name="Felfoldi T."/>
            <person name="Szabo A."/>
            <person name="Toth E."/>
            <person name="Schumann P."/>
            <person name="Keki Z."/>
            <person name="Marialigeti K."/>
            <person name="Mathe I."/>
        </authorList>
    </citation>
    <scope>NUCLEOTIDE SEQUENCE [LARGE SCALE GENOMIC DNA]</scope>
    <source>
        <strain evidence="10 11">SA-152</strain>
    </source>
</reference>
<evidence type="ECO:0000256" key="1">
    <source>
        <dbReference type="ARBA" id="ARBA00004429"/>
    </source>
</evidence>
<keyword evidence="7 9" id="KW-1133">Transmembrane helix</keyword>
<evidence type="ECO:0000256" key="6">
    <source>
        <dbReference type="ARBA" id="ARBA00022692"/>
    </source>
</evidence>
<protein>
    <recommendedName>
        <fullName evidence="2">Lipopolysaccharide export system permease protein LptF</fullName>
    </recommendedName>
</protein>
<name>A0A4R5W4W3_9BURK</name>
<evidence type="ECO:0000256" key="5">
    <source>
        <dbReference type="ARBA" id="ARBA00022519"/>
    </source>
</evidence>
<dbReference type="PANTHER" id="PTHR33529:SF7">
    <property type="entry name" value="LIPOPOLYSACCHARIDE EXPORT SYSTEM PERMEASE PROTEIN LPTF"/>
    <property type="match status" value="1"/>
</dbReference>
<dbReference type="GO" id="GO:0015920">
    <property type="term" value="P:lipopolysaccharide transport"/>
    <property type="evidence" value="ECO:0007669"/>
    <property type="project" value="TreeGrafter"/>
</dbReference>
<dbReference type="InterPro" id="IPR030922">
    <property type="entry name" value="LptF"/>
</dbReference>
<dbReference type="GO" id="GO:0055085">
    <property type="term" value="P:transmembrane transport"/>
    <property type="evidence" value="ECO:0007669"/>
    <property type="project" value="InterPro"/>
</dbReference>
<evidence type="ECO:0000313" key="10">
    <source>
        <dbReference type="EMBL" id="TDK67006.1"/>
    </source>
</evidence>
<keyword evidence="5" id="KW-0997">Cell inner membrane</keyword>
<keyword evidence="4" id="KW-1003">Cell membrane</keyword>
<dbReference type="Proteomes" id="UP000294829">
    <property type="component" value="Unassembled WGS sequence"/>
</dbReference>
<dbReference type="PANTHER" id="PTHR33529">
    <property type="entry name" value="SLR0882 PROTEIN-RELATED"/>
    <property type="match status" value="1"/>
</dbReference>
<dbReference type="AlphaFoldDB" id="A0A4R5W4W3"/>
<comment type="subcellular location">
    <subcellularLocation>
        <location evidence="1">Cell inner membrane</location>
        <topology evidence="1">Multi-pass membrane protein</topology>
    </subcellularLocation>
</comment>
<keyword evidence="6 9" id="KW-0812">Transmembrane</keyword>
<dbReference type="RefSeq" id="WP_133325823.1">
    <property type="nucleotide sequence ID" value="NZ_SMYL01000002.1"/>
</dbReference>
<feature type="transmembrane region" description="Helical" evidence="9">
    <location>
        <begin position="300"/>
        <end position="320"/>
    </location>
</feature>
<evidence type="ECO:0000256" key="3">
    <source>
        <dbReference type="ARBA" id="ARBA00022448"/>
    </source>
</evidence>
<evidence type="ECO:0000256" key="9">
    <source>
        <dbReference type="SAM" id="Phobius"/>
    </source>
</evidence>
<evidence type="ECO:0000313" key="11">
    <source>
        <dbReference type="Proteomes" id="UP000294829"/>
    </source>
</evidence>
<dbReference type="NCBIfam" id="TIGR04407">
    <property type="entry name" value="LptF_YjgP"/>
    <property type="match status" value="1"/>
</dbReference>
<dbReference type="InterPro" id="IPR005495">
    <property type="entry name" value="LptG/LptF_permease"/>
</dbReference>
<feature type="transmembrane region" description="Helical" evidence="9">
    <location>
        <begin position="332"/>
        <end position="350"/>
    </location>
</feature>
<proteinExistence type="predicted"/>
<evidence type="ECO:0000256" key="4">
    <source>
        <dbReference type="ARBA" id="ARBA00022475"/>
    </source>
</evidence>
<sequence length="382" mass="43008">MIFKRALQRELASTASAVFTILFTIAITVRPIKILGMAANGKVNSDDVFTLIGFAALNLLPIIIVLTGFIAVLMVITRTYQDSEMVVWFASGVSLADWVGPIVRFATPLFILTALMSCVVTPWANQHSQEYTDRFEQRSDIARVSPGKFQESSSRERVFFVEGIAGDLSRVQNIFVNTIQNNRHSVVIAKEGEMVVDKFGDKFLIMHQGRRYDGAPNQTDFQMMQFDRYGVLVDEENRALIVERKSESLSTLELLADPNPINLGEFLWRISLPIMGILLMLLAVPLGYVNPRSGRSANFLLALFLCVFYYNMVLVSQAWVKQSKASLLMAWWPVHLVCIVLIVVLFAWRLNVNNRFHPLRIWSALIRKKSDPACKTVAGAAQ</sequence>
<dbReference type="OrthoDB" id="9778062at2"/>
<organism evidence="10 11">
    <name type="scientific">Sapientia aquatica</name>
    <dbReference type="NCBI Taxonomy" id="1549640"/>
    <lineage>
        <taxon>Bacteria</taxon>
        <taxon>Pseudomonadati</taxon>
        <taxon>Pseudomonadota</taxon>
        <taxon>Betaproteobacteria</taxon>
        <taxon>Burkholderiales</taxon>
        <taxon>Oxalobacteraceae</taxon>
        <taxon>Sapientia</taxon>
    </lineage>
</organism>
<dbReference type="Pfam" id="PF03739">
    <property type="entry name" value="LptF_LptG"/>
    <property type="match status" value="1"/>
</dbReference>
<feature type="transmembrane region" description="Helical" evidence="9">
    <location>
        <begin position="266"/>
        <end position="288"/>
    </location>
</feature>
<dbReference type="EMBL" id="SMYL01000002">
    <property type="protein sequence ID" value="TDK67006.1"/>
    <property type="molecule type" value="Genomic_DNA"/>
</dbReference>
<feature type="transmembrane region" description="Helical" evidence="9">
    <location>
        <begin position="12"/>
        <end position="32"/>
    </location>
</feature>
<evidence type="ECO:0000256" key="8">
    <source>
        <dbReference type="ARBA" id="ARBA00023136"/>
    </source>
</evidence>